<comment type="caution">
    <text evidence="1">The sequence shown here is derived from an EMBL/GenBank/DDBJ whole genome shotgun (WGS) entry which is preliminary data.</text>
</comment>
<evidence type="ECO:0000313" key="1">
    <source>
        <dbReference type="EMBL" id="GAF09665.1"/>
    </source>
</evidence>
<dbReference type="eggNOG" id="ENOG502Z7RX">
    <property type="taxonomic scope" value="Bacteria"/>
</dbReference>
<proteinExistence type="predicted"/>
<name>W7YFH1_9BACL</name>
<gene>
    <name evidence="1" type="ORF">JCM16418_3819</name>
</gene>
<dbReference type="AlphaFoldDB" id="W7YFH1"/>
<dbReference type="Proteomes" id="UP000019364">
    <property type="component" value="Unassembled WGS sequence"/>
</dbReference>
<dbReference type="EMBL" id="BAVZ01000014">
    <property type="protein sequence ID" value="GAF09665.1"/>
    <property type="molecule type" value="Genomic_DNA"/>
</dbReference>
<organism evidence="1 2">
    <name type="scientific">Paenibacillus pini JCM 16418</name>
    <dbReference type="NCBI Taxonomy" id="1236976"/>
    <lineage>
        <taxon>Bacteria</taxon>
        <taxon>Bacillati</taxon>
        <taxon>Bacillota</taxon>
        <taxon>Bacilli</taxon>
        <taxon>Bacillales</taxon>
        <taxon>Paenibacillaceae</taxon>
        <taxon>Paenibacillus</taxon>
    </lineage>
</organism>
<keyword evidence="2" id="KW-1185">Reference proteome</keyword>
<protein>
    <submittedName>
        <fullName evidence="1">Uncharacterized protein</fullName>
    </submittedName>
</protein>
<sequence length="186" mass="20452">MSADGEDTLKGVLLQLVRRDDVPPVLREAAQQLIQSLTGQQLLLNTDRTAPFAQVTMFIPLNGPDGQETASVQIQSRRGKKGELDASNCHLWFDLQMKHLGQTLIDVQVVDQIVSLKVHNDNDWAAPLLEERRDEISSAMESLGYHLLTLKAGPLPVLAAKNADGITSPNASDFVPQTYKGVDMRI</sequence>
<reference evidence="1 2" key="1">
    <citation type="journal article" date="2014" name="Genome Announc.">
        <title>Draft Genome Sequence of Paenibacillus pini JCM 16418T, Isolated from the Rhizosphere of Pine Tree.</title>
        <authorList>
            <person name="Yuki M."/>
            <person name="Oshima K."/>
            <person name="Suda W."/>
            <person name="Oshida Y."/>
            <person name="Kitamura K."/>
            <person name="Iida Y."/>
            <person name="Hattori M."/>
            <person name="Ohkuma M."/>
        </authorList>
    </citation>
    <scope>NUCLEOTIDE SEQUENCE [LARGE SCALE GENOMIC DNA]</scope>
    <source>
        <strain evidence="1 2">JCM 16418</strain>
    </source>
</reference>
<evidence type="ECO:0000313" key="2">
    <source>
        <dbReference type="Proteomes" id="UP000019364"/>
    </source>
</evidence>
<dbReference type="STRING" id="1236976.JCM16418_3819"/>
<accession>W7YFH1</accession>